<dbReference type="InterPro" id="IPR027417">
    <property type="entry name" value="P-loop_NTPase"/>
</dbReference>
<keyword evidence="3" id="KW-0547">Nucleotide-binding</keyword>
<evidence type="ECO:0000256" key="5">
    <source>
        <dbReference type="ARBA" id="ARBA00023175"/>
    </source>
</evidence>
<dbReference type="GO" id="GO:0008574">
    <property type="term" value="F:plus-end-directed microtubule motor activity"/>
    <property type="evidence" value="ECO:0007669"/>
    <property type="project" value="TreeGrafter"/>
</dbReference>
<dbReference type="GO" id="GO:0005634">
    <property type="term" value="C:nucleus"/>
    <property type="evidence" value="ECO:0007669"/>
    <property type="project" value="TreeGrafter"/>
</dbReference>
<evidence type="ECO:0000313" key="9">
    <source>
        <dbReference type="EMBL" id="KAF6725683.1"/>
    </source>
</evidence>
<keyword evidence="4" id="KW-0067">ATP-binding</keyword>
<dbReference type="GO" id="GO:0005524">
    <property type="term" value="F:ATP binding"/>
    <property type="evidence" value="ECO:0007669"/>
    <property type="project" value="UniProtKB-KW"/>
</dbReference>
<evidence type="ECO:0000256" key="6">
    <source>
        <dbReference type="ARBA" id="ARBA00023212"/>
    </source>
</evidence>
<dbReference type="AlphaFoldDB" id="A0A834C5B2"/>
<evidence type="ECO:0000256" key="3">
    <source>
        <dbReference type="ARBA" id="ARBA00022741"/>
    </source>
</evidence>
<comment type="caution">
    <text evidence="7">Lacks conserved residue(s) required for the propagation of feature annotation.</text>
</comment>
<dbReference type="GO" id="GO:0005876">
    <property type="term" value="C:spindle microtubule"/>
    <property type="evidence" value="ECO:0007669"/>
    <property type="project" value="TreeGrafter"/>
</dbReference>
<comment type="subcellular location">
    <subcellularLocation>
        <location evidence="1">Cytoplasm</location>
        <location evidence="1">Cytoskeleton</location>
    </subcellularLocation>
</comment>
<feature type="domain" description="Kinesin motor" evidence="8">
    <location>
        <begin position="17"/>
        <end position="85"/>
    </location>
</feature>
<accession>A0A834C5B2</accession>
<dbReference type="EMBL" id="WKFB01000356">
    <property type="protein sequence ID" value="KAF6725683.1"/>
    <property type="molecule type" value="Genomic_DNA"/>
</dbReference>
<dbReference type="InterPro" id="IPR001752">
    <property type="entry name" value="Kinesin_motor_dom"/>
</dbReference>
<dbReference type="Gene3D" id="3.40.850.10">
    <property type="entry name" value="Kinesin motor domain"/>
    <property type="match status" value="1"/>
</dbReference>
<evidence type="ECO:0000313" key="10">
    <source>
        <dbReference type="Proteomes" id="UP000646548"/>
    </source>
</evidence>
<evidence type="ECO:0000256" key="2">
    <source>
        <dbReference type="ARBA" id="ARBA00022490"/>
    </source>
</evidence>
<keyword evidence="2" id="KW-0963">Cytoplasm</keyword>
<keyword evidence="5" id="KW-0505">Motor protein</keyword>
<dbReference type="GO" id="GO:0007018">
    <property type="term" value="P:microtubule-based movement"/>
    <property type="evidence" value="ECO:0007669"/>
    <property type="project" value="InterPro"/>
</dbReference>
<dbReference type="Proteomes" id="UP000646548">
    <property type="component" value="Unassembled WGS sequence"/>
</dbReference>
<reference evidence="9" key="1">
    <citation type="journal article" name="BMC Genomics">
        <title>Long-read sequencing and de novo genome assembly of marine medaka (Oryzias melastigma).</title>
        <authorList>
            <person name="Liang P."/>
            <person name="Saqib H.S.A."/>
            <person name="Ni X."/>
            <person name="Shen Y."/>
        </authorList>
    </citation>
    <scope>NUCLEOTIDE SEQUENCE</scope>
    <source>
        <strain evidence="9">Bigg-433</strain>
    </source>
</reference>
<name>A0A834C5B2_ORYME</name>
<dbReference type="PANTHER" id="PTHR47970:SF12">
    <property type="entry name" value="KINESIN FAMILY MEMBER 11"/>
    <property type="match status" value="1"/>
</dbReference>
<comment type="caution">
    <text evidence="9">The sequence shown here is derived from an EMBL/GenBank/DDBJ whole genome shotgun (WGS) entry which is preliminary data.</text>
</comment>
<dbReference type="InterPro" id="IPR036961">
    <property type="entry name" value="Kinesin_motor_dom_sf"/>
</dbReference>
<organism evidence="9 10">
    <name type="scientific">Oryzias melastigma</name>
    <name type="common">Marine medaka</name>
    <dbReference type="NCBI Taxonomy" id="30732"/>
    <lineage>
        <taxon>Eukaryota</taxon>
        <taxon>Metazoa</taxon>
        <taxon>Chordata</taxon>
        <taxon>Craniata</taxon>
        <taxon>Vertebrata</taxon>
        <taxon>Euteleostomi</taxon>
        <taxon>Actinopterygii</taxon>
        <taxon>Neopterygii</taxon>
        <taxon>Teleostei</taxon>
        <taxon>Neoteleostei</taxon>
        <taxon>Acanthomorphata</taxon>
        <taxon>Ovalentaria</taxon>
        <taxon>Atherinomorphae</taxon>
        <taxon>Beloniformes</taxon>
        <taxon>Adrianichthyidae</taxon>
        <taxon>Oryziinae</taxon>
        <taxon>Oryzias</taxon>
    </lineage>
</organism>
<protein>
    <submittedName>
        <fullName evidence="9">Kinesin-like protein KIF11</fullName>
    </submittedName>
</protein>
<dbReference type="InterPro" id="IPR047149">
    <property type="entry name" value="KIF11-like"/>
</dbReference>
<keyword evidence="6" id="KW-0206">Cytoskeleton</keyword>
<proteinExistence type="inferred from homology"/>
<dbReference type="SUPFAM" id="SSF52540">
    <property type="entry name" value="P-loop containing nucleoside triphosphate hydrolases"/>
    <property type="match status" value="1"/>
</dbReference>
<evidence type="ECO:0000256" key="4">
    <source>
        <dbReference type="ARBA" id="ARBA00022840"/>
    </source>
</evidence>
<evidence type="ECO:0000259" key="8">
    <source>
        <dbReference type="PROSITE" id="PS50067"/>
    </source>
</evidence>
<dbReference type="PROSITE" id="PS50067">
    <property type="entry name" value="KINESIN_MOTOR_2"/>
    <property type="match status" value="1"/>
</dbReference>
<dbReference type="GO" id="GO:0090307">
    <property type="term" value="P:mitotic spindle assembly"/>
    <property type="evidence" value="ECO:0007669"/>
    <property type="project" value="TreeGrafter"/>
</dbReference>
<comment type="similarity">
    <text evidence="7">Belongs to the TRAFAC class myosin-kinesin ATPase superfamily. Kinesin family.</text>
</comment>
<dbReference type="GO" id="GO:0072686">
    <property type="term" value="C:mitotic spindle"/>
    <property type="evidence" value="ECO:0007669"/>
    <property type="project" value="TreeGrafter"/>
</dbReference>
<evidence type="ECO:0000256" key="1">
    <source>
        <dbReference type="ARBA" id="ARBA00004245"/>
    </source>
</evidence>
<sequence length="85" mass="9530">MLANGGVGAKREEKGRNIQVVVRCRPFNTVERKSSYGVIDCDQNRKEVTVKTGGLNDKASRKTYTFDMVSSFPDLYREPLEAGED</sequence>
<gene>
    <name evidence="9" type="ORF">FQA47_022866</name>
</gene>
<dbReference type="PANTHER" id="PTHR47970">
    <property type="entry name" value="KINESIN-LIKE PROTEIN KIF11"/>
    <property type="match status" value="1"/>
</dbReference>
<evidence type="ECO:0000256" key="7">
    <source>
        <dbReference type="PROSITE-ProRule" id="PRU00283"/>
    </source>
</evidence>
<dbReference type="GO" id="GO:0051231">
    <property type="term" value="P:spindle elongation"/>
    <property type="evidence" value="ECO:0007669"/>
    <property type="project" value="TreeGrafter"/>
</dbReference>
<dbReference type="GO" id="GO:0008017">
    <property type="term" value="F:microtubule binding"/>
    <property type="evidence" value="ECO:0007669"/>
    <property type="project" value="InterPro"/>
</dbReference>